<dbReference type="InterPro" id="IPR010095">
    <property type="entry name" value="Cas12f1-like_TNB"/>
</dbReference>
<evidence type="ECO:0000313" key="3">
    <source>
        <dbReference type="EMBL" id="EHP87556.1"/>
    </source>
</evidence>
<evidence type="ECO:0000259" key="2">
    <source>
        <dbReference type="Pfam" id="PF07282"/>
    </source>
</evidence>
<proteinExistence type="predicted"/>
<dbReference type="RefSeq" id="WP_007044119.1">
    <property type="nucleotide sequence ID" value="NZ_AGJL01000013.1"/>
</dbReference>
<dbReference type="AlphaFoldDB" id="H1KY04"/>
<protein>
    <submittedName>
        <fullName evidence="3">Transposase, IS605 OrfB family</fullName>
    </submittedName>
</protein>
<gene>
    <name evidence="3" type="ORF">MetfoDRAFT_0677</name>
</gene>
<dbReference type="GO" id="GO:0003677">
    <property type="term" value="F:DNA binding"/>
    <property type="evidence" value="ECO:0007669"/>
    <property type="project" value="UniProtKB-KW"/>
</dbReference>
<dbReference type="NCBIfam" id="TIGR01766">
    <property type="entry name" value="IS200/IS605 family accessory protein TnpB-like domain"/>
    <property type="match status" value="1"/>
</dbReference>
<comment type="caution">
    <text evidence="3">The sequence shown here is derived from an EMBL/GenBank/DDBJ whole genome shotgun (WGS) entry which is preliminary data.</text>
</comment>
<dbReference type="Pfam" id="PF07282">
    <property type="entry name" value="Cas12f1-like_TNB"/>
    <property type="match status" value="1"/>
</dbReference>
<sequence>MLKTIKLSKTMALKSKPLTRTKIKIIENTIEAYKEILSIALDFGLKNKRKSHRKIREGIYEEIKNKYPKLPTHYIYTASQDASTRIKSFISMKKRGKAYTETPEVRNVSLWLDDILFNYKDFKTNIEKLFSIDKEGKKTLHLRLSTPNGRIVIPLKPHKQFFKVLNEGWKIKAGFKLILNKEDGTITILIPLEKEITINDDYKAVYALDFNLDNITYGNFENIEMIKADLGKLTEKYSNIMANIQEKFSFKGIHKQEKPLKRKGFILLKKFGRRLKNIREDKLKKLANKIAKELKEKDAVLIIEDLSSYFNQNIAKKSFKKLKHKLHNISAKKFLNYLKNKCLEFGVKVVEVNPAYTSILCPNCGNRLSQLYKLADERALPLRLMYCFDCEFYADRDAVAVFNLIKRFMGLYPFSPKSNEPIAEGTVFPMKLWVEDNPFP</sequence>
<dbReference type="EMBL" id="AGJL01000013">
    <property type="protein sequence ID" value="EHP87556.1"/>
    <property type="molecule type" value="Genomic_DNA"/>
</dbReference>
<keyword evidence="4" id="KW-1185">Reference proteome</keyword>
<dbReference type="PATRIC" id="fig|647171.4.peg.668"/>
<evidence type="ECO:0000256" key="1">
    <source>
        <dbReference type="ARBA" id="ARBA00023125"/>
    </source>
</evidence>
<reference evidence="3 4" key="1">
    <citation type="submission" date="2011-09" db="EMBL/GenBank/DDBJ databases">
        <title>The draft genome of Methanotorris formicicus Mc-S-70.</title>
        <authorList>
            <consortium name="US DOE Joint Genome Institute (JGI-PGF)"/>
            <person name="Lucas S."/>
            <person name="Han J."/>
            <person name="Lapidus A."/>
            <person name="Cheng J.-F."/>
            <person name="Goodwin L."/>
            <person name="Pitluck S."/>
            <person name="Peters L."/>
            <person name="Land M.L."/>
            <person name="Hauser L."/>
            <person name="Sieprawska-Lupa M."/>
            <person name="Takai K."/>
            <person name="Miyazaki J."/>
            <person name="Whitman W."/>
            <person name="Woyke T.J."/>
        </authorList>
    </citation>
    <scope>NUCLEOTIDE SEQUENCE [LARGE SCALE GENOMIC DNA]</scope>
    <source>
        <strain evidence="3 4">Mc-S-70</strain>
    </source>
</reference>
<accession>H1KY04</accession>
<organism evidence="3 4">
    <name type="scientific">Methanotorris formicicus Mc-S-70</name>
    <dbReference type="NCBI Taxonomy" id="647171"/>
    <lineage>
        <taxon>Archaea</taxon>
        <taxon>Methanobacteriati</taxon>
        <taxon>Methanobacteriota</taxon>
        <taxon>Methanomada group</taxon>
        <taxon>Methanococci</taxon>
        <taxon>Methanococcales</taxon>
        <taxon>Methanocaldococcaceae</taxon>
        <taxon>Methanotorris</taxon>
    </lineage>
</organism>
<dbReference type="STRING" id="647171.MetfoDRAFT_0677"/>
<name>H1KY04_9EURY</name>
<dbReference type="Proteomes" id="UP000003706">
    <property type="component" value="Unassembled WGS sequence"/>
</dbReference>
<feature type="domain" description="Cas12f1-like TNB" evidence="2">
    <location>
        <begin position="333"/>
        <end position="404"/>
    </location>
</feature>
<evidence type="ECO:0000313" key="4">
    <source>
        <dbReference type="Proteomes" id="UP000003706"/>
    </source>
</evidence>
<keyword evidence="1" id="KW-0238">DNA-binding</keyword>